<protein>
    <recommendedName>
        <fullName evidence="4">Methylmalonyl-CoA mutase small subunit</fullName>
        <ecNumber evidence="4">5.4.99.2</ecNumber>
    </recommendedName>
</protein>
<dbReference type="EMBL" id="CP019606">
    <property type="protein sequence ID" value="AQP48938.1"/>
    <property type="molecule type" value="Genomic_DNA"/>
</dbReference>
<evidence type="ECO:0000313" key="6">
    <source>
        <dbReference type="EMBL" id="AQP48938.1"/>
    </source>
</evidence>
<dbReference type="Gene3D" id="1.10.196.20">
    <property type="match status" value="1"/>
</dbReference>
<comment type="catalytic activity">
    <reaction evidence="1">
        <text>(R)-methylmalonyl-CoA = succinyl-CoA</text>
        <dbReference type="Rhea" id="RHEA:22888"/>
        <dbReference type="ChEBI" id="CHEBI:57292"/>
        <dbReference type="ChEBI" id="CHEBI:57326"/>
        <dbReference type="EC" id="5.4.99.2"/>
    </reaction>
</comment>
<organism evidence="6 7">
    <name type="scientific">Tessaracoccus aquimaris</name>
    <dbReference type="NCBI Taxonomy" id="1332264"/>
    <lineage>
        <taxon>Bacteria</taxon>
        <taxon>Bacillati</taxon>
        <taxon>Actinomycetota</taxon>
        <taxon>Actinomycetes</taxon>
        <taxon>Propionibacteriales</taxon>
        <taxon>Propionibacteriaceae</taxon>
        <taxon>Tessaracoccus</taxon>
    </lineage>
</organism>
<evidence type="ECO:0000256" key="4">
    <source>
        <dbReference type="NCBIfam" id="TIGR00642"/>
    </source>
</evidence>
<dbReference type="KEGG" id="tes:BW730_16975"/>
<keyword evidence="7" id="KW-1185">Reference proteome</keyword>
<dbReference type="PANTHER" id="PTHR48101:SF4">
    <property type="entry name" value="METHYLMALONYL-COA MUTASE, MITOCHONDRIAL"/>
    <property type="match status" value="1"/>
</dbReference>
<dbReference type="InterPro" id="IPR004608">
    <property type="entry name" value="MMCoA_mutase_b"/>
</dbReference>
<dbReference type="NCBIfam" id="TIGR00642">
    <property type="entry name" value="mmCoA_mut_beta"/>
    <property type="match status" value="1"/>
</dbReference>
<dbReference type="SUPFAM" id="SSF51703">
    <property type="entry name" value="Cobalamin (vitamin B12)-dependent enzymes"/>
    <property type="match status" value="1"/>
</dbReference>
<proteinExistence type="predicted"/>
<dbReference type="OrthoDB" id="9762378at2"/>
<evidence type="ECO:0000313" key="7">
    <source>
        <dbReference type="Proteomes" id="UP000188145"/>
    </source>
</evidence>
<dbReference type="InterPro" id="IPR024067">
    <property type="entry name" value="Me-malonyl-CoA_mutase_sm_su_N"/>
</dbReference>
<dbReference type="UniPathway" id="UPA00945">
    <property type="reaction ID" value="UER00910"/>
</dbReference>
<dbReference type="Pfam" id="PF01642">
    <property type="entry name" value="MM_CoA_mutase"/>
    <property type="match status" value="2"/>
</dbReference>
<dbReference type="RefSeq" id="WP_077687290.1">
    <property type="nucleotide sequence ID" value="NZ_CP019606.1"/>
</dbReference>
<dbReference type="GO" id="GO:0004494">
    <property type="term" value="F:methylmalonyl-CoA mutase activity"/>
    <property type="evidence" value="ECO:0007669"/>
    <property type="project" value="UniProtKB-UniRule"/>
</dbReference>
<accession>A0A1Q2CS29</accession>
<evidence type="ECO:0000256" key="1">
    <source>
        <dbReference type="ARBA" id="ARBA00000290"/>
    </source>
</evidence>
<dbReference type="InterPro" id="IPR016176">
    <property type="entry name" value="Cbl-dep_enz_cat"/>
</dbReference>
<comment type="pathway">
    <text evidence="2">Metabolic intermediate metabolism; propanoyl-CoA degradation; succinyl-CoA from propanoyl-CoA: step 3/3.</text>
</comment>
<dbReference type="GO" id="GO:0019652">
    <property type="term" value="P:lactate fermentation to propionate and acetate"/>
    <property type="evidence" value="ECO:0007669"/>
    <property type="project" value="InterPro"/>
</dbReference>
<dbReference type="InterPro" id="IPR006099">
    <property type="entry name" value="MeMalonylCoA_mutase_a/b_cat"/>
</dbReference>
<evidence type="ECO:0000256" key="3">
    <source>
        <dbReference type="ARBA" id="ARBA00011870"/>
    </source>
</evidence>
<dbReference type="GO" id="GO:0031419">
    <property type="term" value="F:cobalamin binding"/>
    <property type="evidence" value="ECO:0007669"/>
    <property type="project" value="UniProtKB-KW"/>
</dbReference>
<dbReference type="EC" id="5.4.99.2" evidence="4"/>
<evidence type="ECO:0000256" key="2">
    <source>
        <dbReference type="ARBA" id="ARBA00005146"/>
    </source>
</evidence>
<dbReference type="Gene3D" id="3.20.20.240">
    <property type="entry name" value="Methylmalonyl-CoA mutase"/>
    <property type="match status" value="1"/>
</dbReference>
<dbReference type="Gene3D" id="3.40.50.280">
    <property type="entry name" value="Cobalamin-binding domain"/>
    <property type="match status" value="1"/>
</dbReference>
<feature type="domain" description="Methylmalonyl-CoA mutase alpha/beta chain catalytic" evidence="5">
    <location>
        <begin position="56"/>
        <end position="131"/>
    </location>
</feature>
<dbReference type="CDD" id="cd03677">
    <property type="entry name" value="MM_CoA_mutase_beta"/>
    <property type="match status" value="1"/>
</dbReference>
<evidence type="ECO:0000259" key="5">
    <source>
        <dbReference type="Pfam" id="PF01642"/>
    </source>
</evidence>
<dbReference type="AlphaFoldDB" id="A0A1Q2CS29"/>
<dbReference type="GO" id="GO:0019678">
    <property type="term" value="P:propionate metabolic process, methylmalonyl pathway"/>
    <property type="evidence" value="ECO:0007669"/>
    <property type="project" value="TreeGrafter"/>
</dbReference>
<dbReference type="PANTHER" id="PTHR48101">
    <property type="entry name" value="METHYLMALONYL-COA MUTASE, MITOCHONDRIAL-RELATED"/>
    <property type="match status" value="1"/>
</dbReference>
<gene>
    <name evidence="6" type="ORF">BW730_16975</name>
</gene>
<dbReference type="Proteomes" id="UP000188145">
    <property type="component" value="Chromosome"/>
</dbReference>
<comment type="subunit">
    <text evidence="3">Heterodimer of an alpha and a beta chain.</text>
</comment>
<name>A0A1Q2CS29_9ACTN</name>
<feature type="domain" description="Methylmalonyl-CoA mutase alpha/beta chain catalytic" evidence="5">
    <location>
        <begin position="137"/>
        <end position="460"/>
    </location>
</feature>
<dbReference type="GO" id="GO:0005737">
    <property type="term" value="C:cytoplasm"/>
    <property type="evidence" value="ECO:0007669"/>
    <property type="project" value="TreeGrafter"/>
</dbReference>
<reference evidence="7" key="1">
    <citation type="submission" date="2017-02" db="EMBL/GenBank/DDBJ databases">
        <title>Tessaracoccus aquaemaris sp. nov., isolated from the intestine of a Korean rockfish, Sebastes schlegelii, in a marine aquaculture pond.</title>
        <authorList>
            <person name="Tak E.J."/>
            <person name="Bae J.-W."/>
        </authorList>
    </citation>
    <scope>NUCLEOTIDE SEQUENCE [LARGE SCALE GENOMIC DNA]</scope>
    <source>
        <strain evidence="7">NSG39</strain>
    </source>
</reference>
<sequence length="623" mass="65835">MSDQATSAADISLAADFTTPSQQDWETEVLKVLNRRRPEGKELNIDQAYKRLTSTTVDGLTIKPLYTMEDGAEELGYPGVAPFVRGTTVRTGEMDAWEVAQLQENPDVTESRRDILNDLERGETAVFLRIDPDAIAVDDIPAVLQGVLLDLAPVYLTSRTEQLAAAAKLAEYLRESGAEASTIRGNLGVDPIGAAALAGTPADLSVVAKANDLAAGFPGVSPLVVDSTIYNSAGAGDVHELAYAVATGVEYVRALVDAGVSIDDAFGSLIFRVSTTTDQFATIARLRALRGLWSRVGEVLGVTEARRGAVQHAITSLRDISRDDAYVNILRGTIACFAASAGGAEVQTVLPFDTIAGLPTDMSRRVARNTQIVLAEESNVGRVNDPAGGSWFVESLTRQLSEKAWAVFQQLDAEGFAAALADGTVGAQLDELNAARAAQLATRKIPITGVSMFPNYTEAKLQRAARPAAPELGGLTVVRDSQVFEDLRDRSDAARAAGNEPKVLLAALGARRDFGGREGFTSNLFQVGGINTVLAEGATPEDYVRQMKEQGAKIVVLVSSAKVYADQGVAVAKALREAGAEQVLVAGQIKELGEGGEDAVDGNVFDGMNVVELLSTTLNTLGA</sequence>
<dbReference type="STRING" id="1332264.BW730_16975"/>